<accession>A0ABS7DR22</accession>
<gene>
    <name evidence="1" type="ORF">J5W02_12535</name>
</gene>
<dbReference type="SUPFAM" id="SSF55144">
    <property type="entry name" value="LigT-like"/>
    <property type="match status" value="1"/>
</dbReference>
<protein>
    <recommendedName>
        <fullName evidence="3">2'-5' RNA ligase</fullName>
    </recommendedName>
</protein>
<evidence type="ECO:0000313" key="2">
    <source>
        <dbReference type="Proteomes" id="UP000719942"/>
    </source>
</evidence>
<sequence>MELSNLYSEIQTRGITCIGDCREQRDNFLKHPASDTRMGISLLIRVPNEVAEQIVKVEHKLCKAEPGQYYYPTPDLHITVLDVLAAKPDYVYTSSLVDSYNNVLTKVLSSFPSFSIFLKGIIPSPNAILVKGYYQKTLAQIRQSIRKELHSERLPLDERYETISSHITISRFSDKLQNRTELLRVLSEYAEYDFGEFEVKRLQLAYHNWYDSKKTILAEYPLSGAVS</sequence>
<keyword evidence="2" id="KW-1185">Reference proteome</keyword>
<dbReference type="InterPro" id="IPR009097">
    <property type="entry name" value="Cyclic_Pdiesterase"/>
</dbReference>
<reference evidence="1 2" key="1">
    <citation type="submission" date="2021-03" db="EMBL/GenBank/DDBJ databases">
        <title>Caproiciproducens sp. nov. isolated from feces of cow.</title>
        <authorList>
            <person name="Choi J.-Y."/>
        </authorList>
    </citation>
    <scope>NUCLEOTIDE SEQUENCE [LARGE SCALE GENOMIC DNA]</scope>
    <source>
        <strain evidence="1 2">AGMB10547</strain>
    </source>
</reference>
<proteinExistence type="predicted"/>
<dbReference type="Gene3D" id="3.90.1140.10">
    <property type="entry name" value="Cyclic phosphodiesterase"/>
    <property type="match status" value="1"/>
</dbReference>
<dbReference type="Proteomes" id="UP000719942">
    <property type="component" value="Unassembled WGS sequence"/>
</dbReference>
<name>A0ABS7DR22_9FIRM</name>
<dbReference type="EMBL" id="JAGFNZ010000005">
    <property type="protein sequence ID" value="MBW7573638.1"/>
    <property type="molecule type" value="Genomic_DNA"/>
</dbReference>
<evidence type="ECO:0000313" key="1">
    <source>
        <dbReference type="EMBL" id="MBW7573638.1"/>
    </source>
</evidence>
<dbReference type="Pfam" id="PF13563">
    <property type="entry name" value="2_5_RNA_ligase2"/>
    <property type="match status" value="1"/>
</dbReference>
<evidence type="ECO:0008006" key="3">
    <source>
        <dbReference type="Google" id="ProtNLM"/>
    </source>
</evidence>
<comment type="caution">
    <text evidence="1">The sequence shown here is derived from an EMBL/GenBank/DDBJ whole genome shotgun (WGS) entry which is preliminary data.</text>
</comment>
<organism evidence="1 2">
    <name type="scientific">Caproiciproducens faecalis</name>
    <dbReference type="NCBI Taxonomy" id="2820301"/>
    <lineage>
        <taxon>Bacteria</taxon>
        <taxon>Bacillati</taxon>
        <taxon>Bacillota</taxon>
        <taxon>Clostridia</taxon>
        <taxon>Eubacteriales</taxon>
        <taxon>Acutalibacteraceae</taxon>
        <taxon>Caproiciproducens</taxon>
    </lineage>
</organism>
<dbReference type="RefSeq" id="WP_219966040.1">
    <property type="nucleotide sequence ID" value="NZ_JAGFNZ010000005.1"/>
</dbReference>